<dbReference type="PROSITE" id="PS51782">
    <property type="entry name" value="LYSM"/>
    <property type="match status" value="1"/>
</dbReference>
<keyword evidence="2" id="KW-0812">Transmembrane</keyword>
<dbReference type="SMART" id="SM00257">
    <property type="entry name" value="LysM"/>
    <property type="match status" value="1"/>
</dbReference>
<feature type="region of interest" description="Disordered" evidence="1">
    <location>
        <begin position="74"/>
        <end position="142"/>
    </location>
</feature>
<evidence type="ECO:0000259" key="3">
    <source>
        <dbReference type="PROSITE" id="PS51782"/>
    </source>
</evidence>
<feature type="domain" description="LysM" evidence="3">
    <location>
        <begin position="142"/>
        <end position="186"/>
    </location>
</feature>
<gene>
    <name evidence="4" type="ORF">ATZ35_12915</name>
</gene>
<dbReference type="AlphaFoldDB" id="A0A0U2X0Y2"/>
<dbReference type="InterPro" id="IPR049981">
    <property type="entry name" value="SPy_0802-like"/>
</dbReference>
<dbReference type="InterPro" id="IPR018392">
    <property type="entry name" value="LysM"/>
</dbReference>
<evidence type="ECO:0000256" key="1">
    <source>
        <dbReference type="SAM" id="MobiDB-lite"/>
    </source>
</evidence>
<keyword evidence="5" id="KW-1185">Reference proteome</keyword>
<dbReference type="EMBL" id="CP013655">
    <property type="protein sequence ID" value="ALS38010.1"/>
    <property type="molecule type" value="Genomic_DNA"/>
</dbReference>
<name>A0A0U2X0Y2_9ENTE</name>
<dbReference type="Gene3D" id="3.10.350.10">
    <property type="entry name" value="LysM domain"/>
    <property type="match status" value="1"/>
</dbReference>
<feature type="compositionally biased region" description="Low complexity" evidence="1">
    <location>
        <begin position="78"/>
        <end position="96"/>
    </location>
</feature>
<keyword evidence="2" id="KW-1133">Transmembrane helix</keyword>
<dbReference type="STRING" id="118060.ATZ35_12915"/>
<feature type="region of interest" description="Disordered" evidence="1">
    <location>
        <begin position="1"/>
        <end position="37"/>
    </location>
</feature>
<evidence type="ECO:0000313" key="4">
    <source>
        <dbReference type="EMBL" id="ALS38010.1"/>
    </source>
</evidence>
<dbReference type="InterPro" id="IPR036779">
    <property type="entry name" value="LysM_dom_sf"/>
</dbReference>
<accession>A0A0U2X0Y2</accession>
<protein>
    <recommendedName>
        <fullName evidence="3">LysM domain-containing protein</fullName>
    </recommendedName>
</protein>
<organism evidence="4 5">
    <name type="scientific">Enterococcus rotai</name>
    <dbReference type="NCBI Taxonomy" id="118060"/>
    <lineage>
        <taxon>Bacteria</taxon>
        <taxon>Bacillati</taxon>
        <taxon>Bacillota</taxon>
        <taxon>Bacilli</taxon>
        <taxon>Lactobacillales</taxon>
        <taxon>Enterococcaceae</taxon>
        <taxon>Enterococcus</taxon>
    </lineage>
</organism>
<keyword evidence="2" id="KW-0472">Membrane</keyword>
<dbReference type="KEGG" id="erx:ATZ35_12915"/>
<dbReference type="RefSeq" id="WP_208927614.1">
    <property type="nucleotide sequence ID" value="NZ_CP013655.1"/>
</dbReference>
<proteinExistence type="predicted"/>
<evidence type="ECO:0000256" key="2">
    <source>
        <dbReference type="SAM" id="Phobius"/>
    </source>
</evidence>
<feature type="transmembrane region" description="Helical" evidence="2">
    <location>
        <begin position="43"/>
        <end position="66"/>
    </location>
</feature>
<dbReference type="Proteomes" id="UP000067523">
    <property type="component" value="Chromosome"/>
</dbReference>
<reference evidence="5" key="1">
    <citation type="submission" date="2015-12" db="EMBL/GenBank/DDBJ databases">
        <authorList>
            <person name="Lauer A."/>
            <person name="Humrighouse B."/>
            <person name="Loparev V."/>
            <person name="Shewmaker P.L."/>
            <person name="Whitney A.M."/>
            <person name="McLaughlin R.W."/>
        </authorList>
    </citation>
    <scope>NUCLEOTIDE SEQUENCE [LARGE SCALE GENOMIC DNA]</scope>
    <source>
        <strain evidence="5">LMG 26678</strain>
    </source>
</reference>
<sequence length="187" mass="20304">MSKKDKKKPSGAREPWEQSIYETDKNAGGSRSEKRQQKKGNTVFLTILVILLLLIIALPVGTYLYVMRDKPNDNKNASQPSSSVVVQSSTKNSTTQPSSSSADASQEQPASSSDVTNGDGQNSSSSNVPQESTPQSVAEEPEYTEVLNGEGFQQVAARNGISIEQLEQLNGRSRNETLFPGDKLRVK</sequence>
<feature type="compositionally biased region" description="Basic residues" evidence="1">
    <location>
        <begin position="1"/>
        <end position="10"/>
    </location>
</feature>
<dbReference type="SUPFAM" id="SSF54106">
    <property type="entry name" value="LysM domain"/>
    <property type="match status" value="1"/>
</dbReference>
<evidence type="ECO:0000313" key="5">
    <source>
        <dbReference type="Proteomes" id="UP000067523"/>
    </source>
</evidence>
<feature type="compositionally biased region" description="Polar residues" evidence="1">
    <location>
        <begin position="97"/>
        <end position="136"/>
    </location>
</feature>
<dbReference type="Pfam" id="PF01476">
    <property type="entry name" value="LysM"/>
    <property type="match status" value="1"/>
</dbReference>
<dbReference type="NCBIfam" id="NF042931">
    <property type="entry name" value="SAG1386_EF1546"/>
    <property type="match status" value="1"/>
</dbReference>